<feature type="coiled-coil region" evidence="1">
    <location>
        <begin position="33"/>
        <end position="60"/>
    </location>
</feature>
<reference evidence="2 3" key="1">
    <citation type="submission" date="2016-11" db="EMBL/GenBank/DDBJ databases">
        <title>Gramella sp. LPB0144 isolated from marine environment.</title>
        <authorList>
            <person name="Kim E."/>
            <person name="Yi H."/>
        </authorList>
    </citation>
    <scope>NUCLEOTIDE SEQUENCE [LARGE SCALE GENOMIC DNA]</scope>
    <source>
        <strain evidence="2 3">LPB0144</strain>
    </source>
</reference>
<sequence>MSFSDLFGSGEHLRNLSHFASIVNLAAVDGDINQEEELLLKKFARKLDISEEEYARVIENPKAFPLSGYNSVEKRLERLHDLFKIIFADHEIDDEERELIKRYAIGLGFSSQASEGIINRSIQIFSGQLNFEDYRYLLEKENG</sequence>
<dbReference type="KEGG" id="grl:LPB144_09475"/>
<evidence type="ECO:0000313" key="3">
    <source>
        <dbReference type="Proteomes" id="UP000182510"/>
    </source>
</evidence>
<accession>A0A1L3J645</accession>
<dbReference type="CDD" id="cd07177">
    <property type="entry name" value="terB_like"/>
    <property type="match status" value="1"/>
</dbReference>
<evidence type="ECO:0008006" key="4">
    <source>
        <dbReference type="Google" id="ProtNLM"/>
    </source>
</evidence>
<gene>
    <name evidence="2" type="ORF">LPB144_09475</name>
</gene>
<name>A0A1L3J645_9FLAO</name>
<proteinExistence type="predicted"/>
<dbReference type="EMBL" id="CP018153">
    <property type="protein sequence ID" value="APG60618.1"/>
    <property type="molecule type" value="Genomic_DNA"/>
</dbReference>
<dbReference type="OrthoDB" id="981083at2"/>
<keyword evidence="1" id="KW-0175">Coiled coil</keyword>
<dbReference type="Proteomes" id="UP000182510">
    <property type="component" value="Chromosome"/>
</dbReference>
<dbReference type="InterPro" id="IPR029024">
    <property type="entry name" value="TerB-like"/>
</dbReference>
<dbReference type="STRING" id="1913577.LPB144_09475"/>
<dbReference type="AlphaFoldDB" id="A0A1L3J645"/>
<dbReference type="Gene3D" id="1.10.3680.10">
    <property type="entry name" value="TerB-like"/>
    <property type="match status" value="1"/>
</dbReference>
<protein>
    <recommendedName>
        <fullName evidence="4">Fructose 1,6-bisphosphatase</fullName>
    </recommendedName>
</protein>
<organism evidence="2 3">
    <name type="scientific">Christiangramia salexigens</name>
    <dbReference type="NCBI Taxonomy" id="1913577"/>
    <lineage>
        <taxon>Bacteria</taxon>
        <taxon>Pseudomonadati</taxon>
        <taxon>Bacteroidota</taxon>
        <taxon>Flavobacteriia</taxon>
        <taxon>Flavobacteriales</taxon>
        <taxon>Flavobacteriaceae</taxon>
        <taxon>Christiangramia</taxon>
    </lineage>
</organism>
<evidence type="ECO:0000256" key="1">
    <source>
        <dbReference type="SAM" id="Coils"/>
    </source>
</evidence>
<evidence type="ECO:0000313" key="2">
    <source>
        <dbReference type="EMBL" id="APG60618.1"/>
    </source>
</evidence>
<dbReference type="SUPFAM" id="SSF158682">
    <property type="entry name" value="TerB-like"/>
    <property type="match status" value="1"/>
</dbReference>
<keyword evidence="3" id="KW-1185">Reference proteome</keyword>
<dbReference type="RefSeq" id="WP_072553308.1">
    <property type="nucleotide sequence ID" value="NZ_CP018153.1"/>
</dbReference>